<dbReference type="GO" id="GO:0005694">
    <property type="term" value="C:chromosome"/>
    <property type="evidence" value="ECO:0007669"/>
    <property type="project" value="InterPro"/>
</dbReference>
<keyword evidence="1" id="KW-1133">Transmembrane helix</keyword>
<sequence>MRCPNCNHSQRFKDGLTCQKCAYQFALSPKTDGISDYVMRQLIQHLSGNGQFVFTKNQLSAGLAQFLRRRYPNLVGCGGCLLMLLFLFSFAIPAFLRPYLPAQFLVPPLQYLLILIPISFLAPIILYARLTKESRERYTKVPNQRINQIIEKYKHKYSSELDKLITDGKAFLLPQATEKNLNLDKNTLVDAVGLHYAPERILVVERDDIVDMLIRNRFHLQSKTAVVSQSGYPTHVFAACKHFVRKQANLPVYVAHDASLFSFQLVERLRKDPRWQFAKERLQDIGFSRELVNNPSCKLGWTSPLANKETIFTKEGEEMLRQGMRIYLDAVPPNALNNILGTAVLTGAMLLLPAIWSEGHAGSDDTGGDDFG</sequence>
<proteinExistence type="predicted"/>
<feature type="transmembrane region" description="Helical" evidence="1">
    <location>
        <begin position="108"/>
        <end position="128"/>
    </location>
</feature>
<dbReference type="EMBL" id="JH600070">
    <property type="protein sequence ID" value="EIJ42225.1"/>
    <property type="molecule type" value="Genomic_DNA"/>
</dbReference>
<gene>
    <name evidence="2" type="ORF">BegalDRAFT_1329</name>
</gene>
<dbReference type="RefSeq" id="WP_002684983.1">
    <property type="nucleotide sequence ID" value="NZ_JH600070.1"/>
</dbReference>
<evidence type="ECO:0000313" key="3">
    <source>
        <dbReference type="Proteomes" id="UP000005744"/>
    </source>
</evidence>
<evidence type="ECO:0000313" key="2">
    <source>
        <dbReference type="EMBL" id="EIJ42225.1"/>
    </source>
</evidence>
<dbReference type="eggNOG" id="COG1697">
    <property type="taxonomic scope" value="Bacteria"/>
</dbReference>
<dbReference type="OrthoDB" id="7061802at2"/>
<dbReference type="AlphaFoldDB" id="I3CF32"/>
<dbReference type="STRING" id="395493.BegalDRAFT_1329"/>
<keyword evidence="3" id="KW-1185">Reference proteome</keyword>
<organism evidence="2 3">
    <name type="scientific">Beggiatoa alba B18LD</name>
    <dbReference type="NCBI Taxonomy" id="395493"/>
    <lineage>
        <taxon>Bacteria</taxon>
        <taxon>Pseudomonadati</taxon>
        <taxon>Pseudomonadota</taxon>
        <taxon>Gammaproteobacteria</taxon>
        <taxon>Thiotrichales</taxon>
        <taxon>Thiotrichaceae</taxon>
        <taxon>Beggiatoa</taxon>
    </lineage>
</organism>
<accession>I3CF32</accession>
<keyword evidence="1" id="KW-0472">Membrane</keyword>
<evidence type="ECO:0000256" key="1">
    <source>
        <dbReference type="SAM" id="Phobius"/>
    </source>
</evidence>
<dbReference type="GO" id="GO:0003677">
    <property type="term" value="F:DNA binding"/>
    <property type="evidence" value="ECO:0007669"/>
    <property type="project" value="InterPro"/>
</dbReference>
<protein>
    <submittedName>
        <fullName evidence="2">Uncharacterized protein</fullName>
    </submittedName>
</protein>
<dbReference type="SUPFAM" id="SSF56726">
    <property type="entry name" value="DNA topoisomerase IV, alpha subunit"/>
    <property type="match status" value="1"/>
</dbReference>
<dbReference type="InterPro" id="IPR036078">
    <property type="entry name" value="Spo11/TopoVI_A_sf"/>
</dbReference>
<dbReference type="HOGENOM" id="CLU_053091_0_0_6"/>
<dbReference type="Gene3D" id="3.40.1360.10">
    <property type="match status" value="1"/>
</dbReference>
<dbReference type="Proteomes" id="UP000005744">
    <property type="component" value="Unassembled WGS sequence"/>
</dbReference>
<keyword evidence="1" id="KW-0812">Transmembrane</keyword>
<feature type="transmembrane region" description="Helical" evidence="1">
    <location>
        <begin position="335"/>
        <end position="356"/>
    </location>
</feature>
<reference evidence="2 3" key="1">
    <citation type="submission" date="2011-11" db="EMBL/GenBank/DDBJ databases">
        <title>Improved High-Quality Draft sequence of Beggiatoa alba B18lD.</title>
        <authorList>
            <consortium name="US DOE Joint Genome Institute"/>
            <person name="Lucas S."/>
            <person name="Han J."/>
            <person name="Lapidus A."/>
            <person name="Cheng J.-F."/>
            <person name="Goodwin L."/>
            <person name="Pitluck S."/>
            <person name="Peters L."/>
            <person name="Mikhailova N."/>
            <person name="Held B."/>
            <person name="Detter J.C."/>
            <person name="Han C."/>
            <person name="Tapia R."/>
            <person name="Land M."/>
            <person name="Hauser L."/>
            <person name="Kyrpides N."/>
            <person name="Ivanova N."/>
            <person name="Pagani I."/>
            <person name="Samuel K."/>
            <person name="Teske A."/>
            <person name="Mueller J."/>
            <person name="Woyke T."/>
        </authorList>
    </citation>
    <scope>NUCLEOTIDE SEQUENCE [LARGE SCALE GENOMIC DNA]</scope>
    <source>
        <strain evidence="2 3">B18LD</strain>
    </source>
</reference>
<name>I3CF32_9GAMM</name>
<feature type="transmembrane region" description="Helical" evidence="1">
    <location>
        <begin position="74"/>
        <end position="96"/>
    </location>
</feature>